<reference evidence="1" key="1">
    <citation type="submission" date="2023-03" db="EMBL/GenBank/DDBJ databases">
        <authorList>
            <person name="Steffen K."/>
            <person name="Cardenas P."/>
        </authorList>
    </citation>
    <scope>NUCLEOTIDE SEQUENCE</scope>
</reference>
<comment type="caution">
    <text evidence="1">The sequence shown here is derived from an EMBL/GenBank/DDBJ whole genome shotgun (WGS) entry which is preliminary data.</text>
</comment>
<organism evidence="1 2">
    <name type="scientific">Geodia barretti</name>
    <name type="common">Barrett's horny sponge</name>
    <dbReference type="NCBI Taxonomy" id="519541"/>
    <lineage>
        <taxon>Eukaryota</taxon>
        <taxon>Metazoa</taxon>
        <taxon>Porifera</taxon>
        <taxon>Demospongiae</taxon>
        <taxon>Heteroscleromorpha</taxon>
        <taxon>Tetractinellida</taxon>
        <taxon>Astrophorina</taxon>
        <taxon>Geodiidae</taxon>
        <taxon>Geodia</taxon>
    </lineage>
</organism>
<evidence type="ECO:0000313" key="1">
    <source>
        <dbReference type="EMBL" id="CAI8005924.1"/>
    </source>
</evidence>
<dbReference type="EMBL" id="CASHTH010000648">
    <property type="protein sequence ID" value="CAI8005924.1"/>
    <property type="molecule type" value="Genomic_DNA"/>
</dbReference>
<gene>
    <name evidence="1" type="ORF">GBAR_LOCUS4485</name>
</gene>
<name>A0AA35R6X7_GEOBA</name>
<protein>
    <submittedName>
        <fullName evidence="1">Uncharacterized protein</fullName>
    </submittedName>
</protein>
<dbReference type="AlphaFoldDB" id="A0AA35R6X7"/>
<dbReference type="Proteomes" id="UP001174909">
    <property type="component" value="Unassembled WGS sequence"/>
</dbReference>
<evidence type="ECO:0000313" key="2">
    <source>
        <dbReference type="Proteomes" id="UP001174909"/>
    </source>
</evidence>
<sequence length="37" mass="3930">MLTQALFIPHGLPHYCANTAGSIYSGVLPRLCNGLCP</sequence>
<accession>A0AA35R6X7</accession>
<keyword evidence="2" id="KW-1185">Reference proteome</keyword>
<proteinExistence type="predicted"/>